<evidence type="ECO:0000313" key="2">
    <source>
        <dbReference type="Proteomes" id="UP000286997"/>
    </source>
</evidence>
<dbReference type="AlphaFoldDB" id="A0A437P5B8"/>
<dbReference type="Proteomes" id="UP000286997">
    <property type="component" value="Unassembled WGS sequence"/>
</dbReference>
<organism evidence="1 2">
    <name type="scientific">Methylobacterium oryzihabitans</name>
    <dbReference type="NCBI Taxonomy" id="2499852"/>
    <lineage>
        <taxon>Bacteria</taxon>
        <taxon>Pseudomonadati</taxon>
        <taxon>Pseudomonadota</taxon>
        <taxon>Alphaproteobacteria</taxon>
        <taxon>Hyphomicrobiales</taxon>
        <taxon>Methylobacteriaceae</taxon>
        <taxon>Methylobacterium</taxon>
    </lineage>
</organism>
<keyword evidence="2" id="KW-1185">Reference proteome</keyword>
<dbReference type="RefSeq" id="WP_127730035.1">
    <property type="nucleotide sequence ID" value="NZ_SACP01000012.1"/>
</dbReference>
<reference evidence="1 2" key="1">
    <citation type="submission" date="2019-01" db="EMBL/GenBank/DDBJ databases">
        <authorList>
            <person name="Chen W.-M."/>
        </authorList>
    </citation>
    <scope>NUCLEOTIDE SEQUENCE [LARGE SCALE GENOMIC DNA]</scope>
    <source>
        <strain evidence="1 2">TER-1</strain>
    </source>
</reference>
<accession>A0A437P5B8</accession>
<proteinExistence type="predicted"/>
<dbReference type="OrthoDB" id="8447245at2"/>
<protein>
    <submittedName>
        <fullName evidence="1">Uncharacterized protein</fullName>
    </submittedName>
</protein>
<comment type="caution">
    <text evidence="1">The sequence shown here is derived from an EMBL/GenBank/DDBJ whole genome shotgun (WGS) entry which is preliminary data.</text>
</comment>
<dbReference type="EMBL" id="SACP01000012">
    <property type="protein sequence ID" value="RVU17471.1"/>
    <property type="molecule type" value="Genomic_DNA"/>
</dbReference>
<name>A0A437P5B8_9HYPH</name>
<sequence length="219" mass="22992">MTEPLSCLELHAAILGVAAYQSARDAACEAAEGAATAVGDALERAAGWSAGIVECLPEIPALFASFSVSGTSSPEAAPVAAPTPASWEIAVGQSSESPDPVWPERWTNWQSQIDAAGMVRWLRSTHPSKTAACVAADLGVPVDTVTKWLAREALPNGRTVVLMTCVYGPEFLAALLHHPPDWLDAAVRQADLARLHARLAALRGELAQRGDEARPGEPA</sequence>
<evidence type="ECO:0000313" key="1">
    <source>
        <dbReference type="EMBL" id="RVU17471.1"/>
    </source>
</evidence>
<gene>
    <name evidence="1" type="ORF">EOE48_13875</name>
</gene>